<keyword evidence="1" id="KW-0175">Coiled coil</keyword>
<proteinExistence type="predicted"/>
<accession>A0A2Z7C487</accession>
<dbReference type="AlphaFoldDB" id="A0A2Z7C487"/>
<sequence length="169" mass="19356">MPTVVFSSTDFTEATERLRASIDLIQLEQLQTRERVEELKSELSQKITKLELAFAQSTSRQDMVYRALLNDVQREVQIYKAALTQEMTEFHLETLEGLNTLRAQISEVIAYINRWRDDQKGEESSRGPQPEDRSRPSSGGSSSEPSRKRGSGSYSGRRSRSLGYSRWFS</sequence>
<feature type="coiled-coil region" evidence="1">
    <location>
        <begin position="22"/>
        <end position="89"/>
    </location>
</feature>
<protein>
    <submittedName>
        <fullName evidence="3">Uncharacterized protein</fullName>
    </submittedName>
</protein>
<evidence type="ECO:0000313" key="4">
    <source>
        <dbReference type="Proteomes" id="UP000250235"/>
    </source>
</evidence>
<feature type="compositionally biased region" description="Low complexity" evidence="2">
    <location>
        <begin position="151"/>
        <end position="169"/>
    </location>
</feature>
<keyword evidence="4" id="KW-1185">Reference proteome</keyword>
<dbReference type="Proteomes" id="UP000250235">
    <property type="component" value="Unassembled WGS sequence"/>
</dbReference>
<reference evidence="3 4" key="1">
    <citation type="journal article" date="2015" name="Proc. Natl. Acad. Sci. U.S.A.">
        <title>The resurrection genome of Boea hygrometrica: A blueprint for survival of dehydration.</title>
        <authorList>
            <person name="Xiao L."/>
            <person name="Yang G."/>
            <person name="Zhang L."/>
            <person name="Yang X."/>
            <person name="Zhao S."/>
            <person name="Ji Z."/>
            <person name="Zhou Q."/>
            <person name="Hu M."/>
            <person name="Wang Y."/>
            <person name="Chen M."/>
            <person name="Xu Y."/>
            <person name="Jin H."/>
            <person name="Xiao X."/>
            <person name="Hu G."/>
            <person name="Bao F."/>
            <person name="Hu Y."/>
            <person name="Wan P."/>
            <person name="Li L."/>
            <person name="Deng X."/>
            <person name="Kuang T."/>
            <person name="Xiang C."/>
            <person name="Zhu J.K."/>
            <person name="Oliver M.J."/>
            <person name="He Y."/>
        </authorList>
    </citation>
    <scope>NUCLEOTIDE SEQUENCE [LARGE SCALE GENOMIC DNA]</scope>
    <source>
        <strain evidence="4">cv. XS01</strain>
    </source>
</reference>
<feature type="compositionally biased region" description="Basic and acidic residues" evidence="2">
    <location>
        <begin position="118"/>
        <end position="135"/>
    </location>
</feature>
<feature type="region of interest" description="Disordered" evidence="2">
    <location>
        <begin position="118"/>
        <end position="169"/>
    </location>
</feature>
<evidence type="ECO:0000256" key="2">
    <source>
        <dbReference type="SAM" id="MobiDB-lite"/>
    </source>
</evidence>
<dbReference type="EMBL" id="KQ999394">
    <property type="protein sequence ID" value="KZV41725.1"/>
    <property type="molecule type" value="Genomic_DNA"/>
</dbReference>
<evidence type="ECO:0000313" key="3">
    <source>
        <dbReference type="EMBL" id="KZV41725.1"/>
    </source>
</evidence>
<evidence type="ECO:0000256" key="1">
    <source>
        <dbReference type="SAM" id="Coils"/>
    </source>
</evidence>
<gene>
    <name evidence="3" type="ORF">F511_35564</name>
</gene>
<organism evidence="3 4">
    <name type="scientific">Dorcoceras hygrometricum</name>
    <dbReference type="NCBI Taxonomy" id="472368"/>
    <lineage>
        <taxon>Eukaryota</taxon>
        <taxon>Viridiplantae</taxon>
        <taxon>Streptophyta</taxon>
        <taxon>Embryophyta</taxon>
        <taxon>Tracheophyta</taxon>
        <taxon>Spermatophyta</taxon>
        <taxon>Magnoliopsida</taxon>
        <taxon>eudicotyledons</taxon>
        <taxon>Gunneridae</taxon>
        <taxon>Pentapetalae</taxon>
        <taxon>asterids</taxon>
        <taxon>lamiids</taxon>
        <taxon>Lamiales</taxon>
        <taxon>Gesneriaceae</taxon>
        <taxon>Didymocarpoideae</taxon>
        <taxon>Trichosporeae</taxon>
        <taxon>Loxocarpinae</taxon>
        <taxon>Dorcoceras</taxon>
    </lineage>
</organism>
<name>A0A2Z7C487_9LAMI</name>